<accession>A0A1S3UAR4</accession>
<evidence type="ECO:0000256" key="1">
    <source>
        <dbReference type="SAM" id="MobiDB-lite"/>
    </source>
</evidence>
<evidence type="ECO:0000313" key="4">
    <source>
        <dbReference type="RefSeq" id="XP_014503111.1"/>
    </source>
</evidence>
<dbReference type="AlphaFoldDB" id="A0A1S3UAR4"/>
<dbReference type="Proteomes" id="UP000087766">
    <property type="component" value="Chromosome 6"/>
</dbReference>
<gene>
    <name evidence="4" type="primary">LOC106763429</name>
</gene>
<evidence type="ECO:0000259" key="2">
    <source>
        <dbReference type="Pfam" id="PF03732"/>
    </source>
</evidence>
<keyword evidence="3" id="KW-1185">Reference proteome</keyword>
<dbReference type="InterPro" id="IPR005162">
    <property type="entry name" value="Retrotrans_gag_dom"/>
</dbReference>
<proteinExistence type="predicted"/>
<dbReference type="GeneID" id="106763429"/>
<sequence length="249" mass="28980">MTFHIGCDAIWCRAFSLSLEGEALNWFNSLLVNSVENFKSLGEMFKKQFAACSAEDITVVDLMNLRQGNLKTFMDRYQKTIRRVKGLSLELALQYLMPALRSVLFKDSICRNPPQTMEELRQRAVNEARVENMKQHYRKEMQEVRVDKSEGKRIERQGNRQNGQKGRDGPKGPRFQQYTSLNTPRTRILQEALSAQIMQTPLRRPTPPGADLTKQCLYHQNSRHDTEECVTLRDKIEELIRAGRLQRYN</sequence>
<evidence type="ECO:0000313" key="3">
    <source>
        <dbReference type="Proteomes" id="UP000087766"/>
    </source>
</evidence>
<dbReference type="PANTHER" id="PTHR33223:SF10">
    <property type="entry name" value="AMINOTRANSFERASE-LIKE PLANT MOBILE DOMAIN-CONTAINING PROTEIN"/>
    <property type="match status" value="1"/>
</dbReference>
<feature type="domain" description="Retrotransposon gag" evidence="2">
    <location>
        <begin position="14"/>
        <end position="91"/>
    </location>
</feature>
<dbReference type="RefSeq" id="XP_014503111.1">
    <property type="nucleotide sequence ID" value="XM_014647625.1"/>
</dbReference>
<reference evidence="4" key="2">
    <citation type="submission" date="2025-08" db="UniProtKB">
        <authorList>
            <consortium name="RefSeq"/>
        </authorList>
    </citation>
    <scope>IDENTIFICATION</scope>
    <source>
        <tissue evidence="4">Leaf</tissue>
    </source>
</reference>
<name>A0A1S3UAR4_VIGRR</name>
<feature type="region of interest" description="Disordered" evidence="1">
    <location>
        <begin position="142"/>
        <end position="181"/>
    </location>
</feature>
<dbReference type="OrthoDB" id="1528072at2759"/>
<dbReference type="PANTHER" id="PTHR33223">
    <property type="entry name" value="CCHC-TYPE DOMAIN-CONTAINING PROTEIN"/>
    <property type="match status" value="1"/>
</dbReference>
<reference evidence="3" key="1">
    <citation type="journal article" date="2014" name="Nat. Commun.">
        <title>Genome sequence of mungbean and insights into evolution within Vigna species.</title>
        <authorList>
            <person name="Kang Y.J."/>
            <person name="Kim S.K."/>
            <person name="Kim M.Y."/>
            <person name="Lestari P."/>
            <person name="Kim K.H."/>
            <person name="Ha B.K."/>
            <person name="Jun T.H."/>
            <person name="Hwang W.J."/>
            <person name="Lee T."/>
            <person name="Lee J."/>
            <person name="Shim S."/>
            <person name="Yoon M.Y."/>
            <person name="Jang Y.E."/>
            <person name="Han K.S."/>
            <person name="Taeprayoon P."/>
            <person name="Yoon N."/>
            <person name="Somta P."/>
            <person name="Tanya P."/>
            <person name="Kim K.S."/>
            <person name="Gwag J.G."/>
            <person name="Moon J.K."/>
            <person name="Lee Y.H."/>
            <person name="Park B.S."/>
            <person name="Bombarely A."/>
            <person name="Doyle J.J."/>
            <person name="Jackson S.A."/>
            <person name="Schafleitner R."/>
            <person name="Srinives P."/>
            <person name="Varshney R.K."/>
            <person name="Lee S.H."/>
        </authorList>
    </citation>
    <scope>NUCLEOTIDE SEQUENCE [LARGE SCALE GENOMIC DNA]</scope>
    <source>
        <strain evidence="3">cv. VC1973A</strain>
    </source>
</reference>
<protein>
    <submittedName>
        <fullName evidence="4">Uncharacterized protein LOC106763429</fullName>
    </submittedName>
</protein>
<feature type="compositionally biased region" description="Basic and acidic residues" evidence="1">
    <location>
        <begin position="142"/>
        <end position="158"/>
    </location>
</feature>
<organism evidence="3 4">
    <name type="scientific">Vigna radiata var. radiata</name>
    <name type="common">Mung bean</name>
    <name type="synonym">Phaseolus aureus</name>
    <dbReference type="NCBI Taxonomy" id="3916"/>
    <lineage>
        <taxon>Eukaryota</taxon>
        <taxon>Viridiplantae</taxon>
        <taxon>Streptophyta</taxon>
        <taxon>Embryophyta</taxon>
        <taxon>Tracheophyta</taxon>
        <taxon>Spermatophyta</taxon>
        <taxon>Magnoliopsida</taxon>
        <taxon>eudicotyledons</taxon>
        <taxon>Gunneridae</taxon>
        <taxon>Pentapetalae</taxon>
        <taxon>rosids</taxon>
        <taxon>fabids</taxon>
        <taxon>Fabales</taxon>
        <taxon>Fabaceae</taxon>
        <taxon>Papilionoideae</taxon>
        <taxon>50 kb inversion clade</taxon>
        <taxon>NPAAA clade</taxon>
        <taxon>indigoferoid/millettioid clade</taxon>
        <taxon>Phaseoleae</taxon>
        <taxon>Vigna</taxon>
    </lineage>
</organism>
<dbReference type="Pfam" id="PF03732">
    <property type="entry name" value="Retrotrans_gag"/>
    <property type="match status" value="1"/>
</dbReference>
<dbReference type="KEGG" id="vra:106763429"/>